<feature type="compositionally biased region" description="Low complexity" evidence="8">
    <location>
        <begin position="111"/>
        <end position="123"/>
    </location>
</feature>
<evidence type="ECO:0000256" key="8">
    <source>
        <dbReference type="SAM" id="MobiDB-lite"/>
    </source>
</evidence>
<dbReference type="GO" id="GO:0061723">
    <property type="term" value="P:glycophagy"/>
    <property type="evidence" value="ECO:0007669"/>
    <property type="project" value="TreeGrafter"/>
</dbReference>
<comment type="caution">
    <text evidence="9">The sequence shown here is derived from an EMBL/GenBank/DDBJ whole genome shotgun (WGS) entry which is preliminary data.</text>
</comment>
<dbReference type="GO" id="GO:0005829">
    <property type="term" value="C:cytosol"/>
    <property type="evidence" value="ECO:0007669"/>
    <property type="project" value="TreeGrafter"/>
</dbReference>
<feature type="region of interest" description="Disordered" evidence="8">
    <location>
        <begin position="108"/>
        <end position="211"/>
    </location>
</feature>
<evidence type="ECO:0000256" key="6">
    <source>
        <dbReference type="ARBA" id="ARBA00022927"/>
    </source>
</evidence>
<feature type="compositionally biased region" description="Gly residues" evidence="8">
    <location>
        <begin position="138"/>
        <end position="155"/>
    </location>
</feature>
<dbReference type="STRING" id="3076.A0A2P6TIM3"/>
<comment type="similarity">
    <text evidence="2">Belongs to the ATG3 family.</text>
</comment>
<dbReference type="OrthoDB" id="1584384at2759"/>
<reference evidence="9 10" key="1">
    <citation type="journal article" date="2018" name="Plant J.">
        <title>Genome sequences of Chlorella sorokiniana UTEX 1602 and Micractinium conductrix SAG 241.80: implications to maltose excretion by a green alga.</title>
        <authorList>
            <person name="Arriola M.B."/>
            <person name="Velmurugan N."/>
            <person name="Zhang Y."/>
            <person name="Plunkett M.H."/>
            <person name="Hondzo H."/>
            <person name="Barney B.M."/>
        </authorList>
    </citation>
    <scope>NUCLEOTIDE SEQUENCE [LARGE SCALE GENOMIC DNA]</scope>
    <source>
        <strain evidence="10">UTEX 1602</strain>
    </source>
</reference>
<proteinExistence type="inferred from homology"/>
<dbReference type="GO" id="GO:0044804">
    <property type="term" value="P:nucleophagy"/>
    <property type="evidence" value="ECO:0007669"/>
    <property type="project" value="TreeGrafter"/>
</dbReference>
<dbReference type="InterPro" id="IPR007135">
    <property type="entry name" value="Atg3/Atg10"/>
</dbReference>
<keyword evidence="3" id="KW-0813">Transport</keyword>
<name>A0A2P6TIM3_CHLSO</name>
<keyword evidence="5" id="KW-0833">Ubl conjugation pathway</keyword>
<evidence type="ECO:0000256" key="4">
    <source>
        <dbReference type="ARBA" id="ARBA00022490"/>
    </source>
</evidence>
<feature type="compositionally biased region" description="Acidic residues" evidence="8">
    <location>
        <begin position="162"/>
        <end position="187"/>
    </location>
</feature>
<dbReference type="PANTHER" id="PTHR12866">
    <property type="entry name" value="UBIQUITIN-LIKE-CONJUGATING ENZYME ATG3"/>
    <property type="match status" value="1"/>
</dbReference>
<evidence type="ECO:0000256" key="5">
    <source>
        <dbReference type="ARBA" id="ARBA00022786"/>
    </source>
</evidence>
<dbReference type="GO" id="GO:0000407">
    <property type="term" value="C:phagophore assembly site"/>
    <property type="evidence" value="ECO:0007669"/>
    <property type="project" value="TreeGrafter"/>
</dbReference>
<dbReference type="PANTHER" id="PTHR12866:SF2">
    <property type="entry name" value="UBIQUITIN-LIKE-CONJUGATING ENZYME ATG3"/>
    <property type="match status" value="1"/>
</dbReference>
<evidence type="ECO:0000256" key="2">
    <source>
        <dbReference type="ARBA" id="ARBA00007683"/>
    </source>
</evidence>
<dbReference type="AlphaFoldDB" id="A0A2P6TIM3"/>
<dbReference type="GO" id="GO:0000422">
    <property type="term" value="P:autophagy of mitochondrion"/>
    <property type="evidence" value="ECO:0007669"/>
    <property type="project" value="TreeGrafter"/>
</dbReference>
<evidence type="ECO:0000313" key="9">
    <source>
        <dbReference type="EMBL" id="PRW39093.1"/>
    </source>
</evidence>
<feature type="compositionally biased region" description="Low complexity" evidence="8">
    <location>
        <begin position="190"/>
        <end position="201"/>
    </location>
</feature>
<organism evidence="9 10">
    <name type="scientific">Chlorella sorokiniana</name>
    <name type="common">Freshwater green alga</name>
    <dbReference type="NCBI Taxonomy" id="3076"/>
    <lineage>
        <taxon>Eukaryota</taxon>
        <taxon>Viridiplantae</taxon>
        <taxon>Chlorophyta</taxon>
        <taxon>core chlorophytes</taxon>
        <taxon>Trebouxiophyceae</taxon>
        <taxon>Chlorellales</taxon>
        <taxon>Chlorellaceae</taxon>
        <taxon>Chlorella clade</taxon>
        <taxon>Chlorella</taxon>
    </lineage>
</organism>
<dbReference type="GO" id="GO:0015031">
    <property type="term" value="P:protein transport"/>
    <property type="evidence" value="ECO:0007669"/>
    <property type="project" value="UniProtKB-KW"/>
</dbReference>
<dbReference type="Proteomes" id="UP000239899">
    <property type="component" value="Unassembled WGS sequence"/>
</dbReference>
<evidence type="ECO:0000256" key="3">
    <source>
        <dbReference type="ARBA" id="ARBA00022448"/>
    </source>
</evidence>
<accession>A0A2P6TIM3</accession>
<evidence type="ECO:0000256" key="1">
    <source>
        <dbReference type="ARBA" id="ARBA00004496"/>
    </source>
</evidence>
<evidence type="ECO:0000313" key="10">
    <source>
        <dbReference type="Proteomes" id="UP000239899"/>
    </source>
</evidence>
<dbReference type="EMBL" id="LHPG02000014">
    <property type="protein sequence ID" value="PRW39093.1"/>
    <property type="molecule type" value="Genomic_DNA"/>
</dbReference>
<dbReference type="Pfam" id="PF03987">
    <property type="entry name" value="Autophagy_act_C"/>
    <property type="match status" value="1"/>
</dbReference>
<comment type="subcellular location">
    <subcellularLocation>
        <location evidence="1">Cytoplasm</location>
    </subcellularLocation>
</comment>
<keyword evidence="10" id="KW-1185">Reference proteome</keyword>
<evidence type="ECO:0000256" key="7">
    <source>
        <dbReference type="ARBA" id="ARBA00023006"/>
    </source>
</evidence>
<keyword evidence="7" id="KW-0072">Autophagy</keyword>
<keyword evidence="6" id="KW-0653">Protein transport</keyword>
<keyword evidence="4" id="KW-0963">Cytoplasm</keyword>
<protein>
    <submittedName>
        <fullName evidence="9">Autophagy-related 3</fullName>
    </submittedName>
</protein>
<dbReference type="GO" id="GO:0000045">
    <property type="term" value="P:autophagosome assembly"/>
    <property type="evidence" value="ECO:0007669"/>
    <property type="project" value="TreeGrafter"/>
</dbReference>
<sequence length="337" mass="35546">MRSFVHSVYKAASEAVLPVKSKSSFKEDGKLTPEEFVRAGDYLVHTCPTWAWEGGDPKKAASFLPLGKQFLITRNVPCLRRAAAVEEYGARDEQEVEADEGGEGWVTASQAAPGAAPPGATTTNEDGFEEIPSVDDAAGGGGAGAGGAAAAGGSEGRAEGGQAEEEEGEEDVPDIADLELEDEEEDEAAARPAAASGAAASGSGGGAGSGEHILRTRTYDLLITYDKHYAVPRFWLIGYDENRQPLTPAQVLEDVSEEHARKTVTMEPHPHGGTGVQAASIHPCQHANVMHKLSERMAGEGADGFQVDRYLVLFLKFIASVVPTIEYDYTMAAGAQQ</sequence>
<gene>
    <name evidence="9" type="ORF">C2E21_6960</name>
</gene>
<dbReference type="GO" id="GO:0019776">
    <property type="term" value="F:Atg8-family ligase activity"/>
    <property type="evidence" value="ECO:0007669"/>
    <property type="project" value="TreeGrafter"/>
</dbReference>